<name>A0AAV7RCQ6_PLEWA</name>
<sequence length="80" mass="8694">MSEPGSMLQPEDIEEILRAAGEVATMHNKELLLVQIRGGQANRNSTEEPSEASKSEELVGGKREASEEAEGPKKRCCNPN</sequence>
<comment type="caution">
    <text evidence="2">The sequence shown here is derived from an EMBL/GenBank/DDBJ whole genome shotgun (WGS) entry which is preliminary data.</text>
</comment>
<dbReference type="EMBL" id="JANPWB010000009">
    <property type="protein sequence ID" value="KAJ1148505.1"/>
    <property type="molecule type" value="Genomic_DNA"/>
</dbReference>
<reference evidence="2" key="1">
    <citation type="journal article" date="2022" name="bioRxiv">
        <title>Sequencing and chromosome-scale assembly of the giantPleurodeles waltlgenome.</title>
        <authorList>
            <person name="Brown T."/>
            <person name="Elewa A."/>
            <person name="Iarovenko S."/>
            <person name="Subramanian E."/>
            <person name="Araus A.J."/>
            <person name="Petzold A."/>
            <person name="Susuki M."/>
            <person name="Suzuki K.-i.T."/>
            <person name="Hayashi T."/>
            <person name="Toyoda A."/>
            <person name="Oliveira C."/>
            <person name="Osipova E."/>
            <person name="Leigh N.D."/>
            <person name="Simon A."/>
            <person name="Yun M.H."/>
        </authorList>
    </citation>
    <scope>NUCLEOTIDE SEQUENCE</scope>
    <source>
        <strain evidence="2">20211129_DDA</strain>
        <tissue evidence="2">Liver</tissue>
    </source>
</reference>
<evidence type="ECO:0000313" key="3">
    <source>
        <dbReference type="Proteomes" id="UP001066276"/>
    </source>
</evidence>
<keyword evidence="3" id="KW-1185">Reference proteome</keyword>
<feature type="compositionally biased region" description="Basic and acidic residues" evidence="1">
    <location>
        <begin position="51"/>
        <end position="73"/>
    </location>
</feature>
<dbReference type="Proteomes" id="UP001066276">
    <property type="component" value="Chromosome 5"/>
</dbReference>
<feature type="region of interest" description="Disordered" evidence="1">
    <location>
        <begin position="38"/>
        <end position="80"/>
    </location>
</feature>
<proteinExistence type="predicted"/>
<evidence type="ECO:0000256" key="1">
    <source>
        <dbReference type="SAM" id="MobiDB-lite"/>
    </source>
</evidence>
<protein>
    <submittedName>
        <fullName evidence="2">Uncharacterized protein</fullName>
    </submittedName>
</protein>
<gene>
    <name evidence="2" type="ORF">NDU88_001335</name>
</gene>
<accession>A0AAV7RCQ6</accession>
<evidence type="ECO:0000313" key="2">
    <source>
        <dbReference type="EMBL" id="KAJ1148505.1"/>
    </source>
</evidence>
<organism evidence="2 3">
    <name type="scientific">Pleurodeles waltl</name>
    <name type="common">Iberian ribbed newt</name>
    <dbReference type="NCBI Taxonomy" id="8319"/>
    <lineage>
        <taxon>Eukaryota</taxon>
        <taxon>Metazoa</taxon>
        <taxon>Chordata</taxon>
        <taxon>Craniata</taxon>
        <taxon>Vertebrata</taxon>
        <taxon>Euteleostomi</taxon>
        <taxon>Amphibia</taxon>
        <taxon>Batrachia</taxon>
        <taxon>Caudata</taxon>
        <taxon>Salamandroidea</taxon>
        <taxon>Salamandridae</taxon>
        <taxon>Pleurodelinae</taxon>
        <taxon>Pleurodeles</taxon>
    </lineage>
</organism>
<dbReference type="AlphaFoldDB" id="A0AAV7RCQ6"/>